<dbReference type="FunFam" id="1.20.140.40:FF:000009">
    <property type="entry name" value="Invertase/pectin methylesterase inhibitor family protein"/>
    <property type="match status" value="1"/>
</dbReference>
<feature type="domain" description="SCP" evidence="2">
    <location>
        <begin position="27"/>
        <end position="162"/>
    </location>
</feature>
<dbReference type="InterPro" id="IPR014044">
    <property type="entry name" value="CAP_dom"/>
</dbReference>
<dbReference type="InterPro" id="IPR001283">
    <property type="entry name" value="CRISP-related"/>
</dbReference>
<dbReference type="Proteomes" id="UP001314170">
    <property type="component" value="Unassembled WGS sequence"/>
</dbReference>
<dbReference type="NCBIfam" id="TIGR01614">
    <property type="entry name" value="PME_inhib"/>
    <property type="match status" value="1"/>
</dbReference>
<dbReference type="SUPFAM" id="SSF55797">
    <property type="entry name" value="PR-1-like"/>
    <property type="match status" value="1"/>
</dbReference>
<dbReference type="PANTHER" id="PTHR10334">
    <property type="entry name" value="CYSTEINE-RICH SECRETORY PROTEIN-RELATED"/>
    <property type="match status" value="1"/>
</dbReference>
<proteinExistence type="predicted"/>
<evidence type="ECO:0000256" key="1">
    <source>
        <dbReference type="SAM" id="SignalP"/>
    </source>
</evidence>
<dbReference type="Pfam" id="PF00188">
    <property type="entry name" value="CAP"/>
    <property type="match status" value="1"/>
</dbReference>
<dbReference type="PRINTS" id="PR00837">
    <property type="entry name" value="V5TPXLIKE"/>
</dbReference>
<organism evidence="4 5">
    <name type="scientific">Dovyalis caffra</name>
    <dbReference type="NCBI Taxonomy" id="77055"/>
    <lineage>
        <taxon>Eukaryota</taxon>
        <taxon>Viridiplantae</taxon>
        <taxon>Streptophyta</taxon>
        <taxon>Embryophyta</taxon>
        <taxon>Tracheophyta</taxon>
        <taxon>Spermatophyta</taxon>
        <taxon>Magnoliopsida</taxon>
        <taxon>eudicotyledons</taxon>
        <taxon>Gunneridae</taxon>
        <taxon>Pentapetalae</taxon>
        <taxon>rosids</taxon>
        <taxon>fabids</taxon>
        <taxon>Malpighiales</taxon>
        <taxon>Salicaceae</taxon>
        <taxon>Flacourtieae</taxon>
        <taxon>Dovyalis</taxon>
    </lineage>
</organism>
<sequence length="330" mass="36373">MEIGKNSVAIACLIALAVIIPISQAQNSKKDFLIAHNIARAQVGVGPLRWSKNLTARASSHVEPLKGVCQLAFVDDGYHYGYNLAAIDLVDFAAIDAVKLWVDKKAYYNYKTNSCVGGEQDCKTYTQVVWRNSLHLGCAKVRCDNGGTLVGCAYDPPGNVAGQLFICFIFPVNAALPSILGNDLIEKTCNQTPYYELCIRSLISNPHSFNTDVQGLAKIMVHTINARATHTLRRINKLLQHKHETNVKQAIRSCAYRYYAIIKEDIPQSLQALRLGEYKFAEGGTMDAAFEAESCEKEFMKCQSPLADMNRVVHDVSIVAASIVKTIIKG</sequence>
<name>A0AAV1RAT2_9ROSI</name>
<comment type="caution">
    <text evidence="4">The sequence shown here is derived from an EMBL/GenBank/DDBJ whole genome shotgun (WGS) entry which is preliminary data.</text>
</comment>
<gene>
    <name evidence="4" type="ORF">DCAF_LOCUS7877</name>
</gene>
<evidence type="ECO:0000313" key="5">
    <source>
        <dbReference type="Proteomes" id="UP001314170"/>
    </source>
</evidence>
<dbReference type="SMART" id="SM00856">
    <property type="entry name" value="PMEI"/>
    <property type="match status" value="1"/>
</dbReference>
<keyword evidence="1" id="KW-0732">Signal</keyword>
<reference evidence="4 5" key="1">
    <citation type="submission" date="2024-01" db="EMBL/GenBank/DDBJ databases">
        <authorList>
            <person name="Waweru B."/>
        </authorList>
    </citation>
    <scope>NUCLEOTIDE SEQUENCE [LARGE SCALE GENOMIC DNA]</scope>
</reference>
<dbReference type="EMBL" id="CAWUPB010000913">
    <property type="protein sequence ID" value="CAK7330283.1"/>
    <property type="molecule type" value="Genomic_DNA"/>
</dbReference>
<dbReference type="SMART" id="SM00198">
    <property type="entry name" value="SCP"/>
    <property type="match status" value="1"/>
</dbReference>
<feature type="domain" description="Pectinesterase inhibitor" evidence="3">
    <location>
        <begin position="180"/>
        <end position="323"/>
    </location>
</feature>
<dbReference type="Gene3D" id="1.20.140.40">
    <property type="entry name" value="Invertase/pectin methylesterase inhibitor family protein"/>
    <property type="match status" value="1"/>
</dbReference>
<dbReference type="SUPFAM" id="SSF101148">
    <property type="entry name" value="Plant invertase/pectin methylesterase inhibitor"/>
    <property type="match status" value="1"/>
</dbReference>
<keyword evidence="5" id="KW-1185">Reference proteome</keyword>
<evidence type="ECO:0000259" key="2">
    <source>
        <dbReference type="SMART" id="SM00198"/>
    </source>
</evidence>
<dbReference type="Gene3D" id="3.40.33.10">
    <property type="entry name" value="CAP"/>
    <property type="match status" value="1"/>
</dbReference>
<dbReference type="Pfam" id="PF04043">
    <property type="entry name" value="PMEI"/>
    <property type="match status" value="1"/>
</dbReference>
<dbReference type="FunFam" id="3.40.33.10:FF:000004">
    <property type="entry name" value="CAP, cysteine-rich secretory protein, antigen 5"/>
    <property type="match status" value="1"/>
</dbReference>
<dbReference type="AlphaFoldDB" id="A0AAV1RAT2"/>
<dbReference type="CDD" id="cd05381">
    <property type="entry name" value="CAP_PR-1"/>
    <property type="match status" value="1"/>
</dbReference>
<evidence type="ECO:0000259" key="3">
    <source>
        <dbReference type="SMART" id="SM00856"/>
    </source>
</evidence>
<dbReference type="GO" id="GO:0004857">
    <property type="term" value="F:enzyme inhibitor activity"/>
    <property type="evidence" value="ECO:0007669"/>
    <property type="project" value="InterPro"/>
</dbReference>
<protein>
    <recommendedName>
        <fullName evidence="6">SCP domain-containing protein</fullName>
    </recommendedName>
</protein>
<feature type="signal peptide" evidence="1">
    <location>
        <begin position="1"/>
        <end position="25"/>
    </location>
</feature>
<dbReference type="InterPro" id="IPR034087">
    <property type="entry name" value="C/VIF1"/>
</dbReference>
<dbReference type="InterPro" id="IPR006501">
    <property type="entry name" value="Pectinesterase_inhib_dom"/>
</dbReference>
<evidence type="ECO:0000313" key="4">
    <source>
        <dbReference type="EMBL" id="CAK7330283.1"/>
    </source>
</evidence>
<dbReference type="InterPro" id="IPR035513">
    <property type="entry name" value="Invertase/methylesterase_inhib"/>
</dbReference>
<evidence type="ECO:0008006" key="6">
    <source>
        <dbReference type="Google" id="ProtNLM"/>
    </source>
</evidence>
<feature type="chain" id="PRO_5043774247" description="SCP domain-containing protein" evidence="1">
    <location>
        <begin position="26"/>
        <end position="330"/>
    </location>
</feature>
<accession>A0AAV1RAT2</accession>
<dbReference type="InterPro" id="IPR035940">
    <property type="entry name" value="CAP_sf"/>
</dbReference>
<dbReference type="CDD" id="cd15796">
    <property type="entry name" value="CIF_like"/>
    <property type="match status" value="1"/>
</dbReference>